<protein>
    <recommendedName>
        <fullName evidence="3">Adenine deaminase</fullName>
        <shortName evidence="3">Adenase</shortName>
        <shortName evidence="3">Adenine aminase</shortName>
        <ecNumber evidence="3">3.5.4.2</ecNumber>
    </recommendedName>
</protein>
<evidence type="ECO:0000313" key="6">
    <source>
        <dbReference type="EMBL" id="MBU5676189.1"/>
    </source>
</evidence>
<dbReference type="InterPro" id="IPR006679">
    <property type="entry name" value="Adenine_deam"/>
</dbReference>
<evidence type="ECO:0000256" key="2">
    <source>
        <dbReference type="ARBA" id="ARBA00023211"/>
    </source>
</evidence>
<dbReference type="InterPro" id="IPR026912">
    <property type="entry name" value="Adenine_deam_C"/>
</dbReference>
<dbReference type="PANTHER" id="PTHR11113:SF2">
    <property type="entry name" value="ADENINE DEAMINASE"/>
    <property type="match status" value="1"/>
</dbReference>
<feature type="domain" description="Amidohydrolase-related" evidence="4">
    <location>
        <begin position="64"/>
        <end position="345"/>
    </location>
</feature>
<dbReference type="EMBL" id="JAHLQK010000002">
    <property type="protein sequence ID" value="MBU5676189.1"/>
    <property type="molecule type" value="Genomic_DNA"/>
</dbReference>
<dbReference type="Proteomes" id="UP000779508">
    <property type="component" value="Unassembled WGS sequence"/>
</dbReference>
<reference evidence="6 7" key="1">
    <citation type="submission" date="2021-06" db="EMBL/GenBank/DDBJ databases">
        <authorList>
            <person name="Sun Q."/>
            <person name="Li D."/>
        </authorList>
    </citation>
    <scope>NUCLEOTIDE SEQUENCE [LARGE SCALE GENOMIC DNA]</scope>
    <source>
        <strain evidence="6 7">MSJ-5</strain>
    </source>
</reference>
<dbReference type="InterPro" id="IPR006680">
    <property type="entry name" value="Amidohydro-rel"/>
</dbReference>
<sequence>MYELKRRIDIAAGRLRPSLVLKNGKIVNVFSGEIIEGDIAIEGEKIVGIGNYEGVEEIDLGGKYVSPGFIDGHVHIESSMATPEQFARAIIPRGTTTIVADPHEIANVCGMEGIDYILESSKNIPLSVYVMLPSCVPATPFENAGAILKAEDLRRLINDERVLGLGELMDYPGVIKGEEDIIDKLIMAEGKTVDGHGPVIEGKDLNAYVVAGIKTEHECSTPEEMIDRLRLGMYILIREGSAARNLKTLIKAVNKENMRRCLFCADDKHPEDLLLKGHLDYNIRLAVEEGINPISAIQMATINAAECYGLKHLGAIAPGYDADIVILDDLKNFKVAKVFKRGKLVAQDNKALFSVTMGDYSKVTDTVNIKPVTEEDLRIKLESDTANVMRLLPHSLVTKRIIEKVSTEEGFFKYNKDRDILKLVVVERHKATGNIGLGLVENFHLKKGAIASTIAHDSHNLIVIGDNDQDILLAIEEVSKVGGGITIASNGKILKTLKLPIAGLMSTEPVENIKADLEEMLNIAYENLGVNREIEPFMTLAFLALPVIPDLKLTDMGLFDVKNFKFIELDATKDSI</sequence>
<dbReference type="NCBIfam" id="TIGR01178">
    <property type="entry name" value="ade"/>
    <property type="match status" value="1"/>
</dbReference>
<keyword evidence="1 3" id="KW-0378">Hydrolase</keyword>
<dbReference type="Pfam" id="PF13382">
    <property type="entry name" value="Adenine_deam_C"/>
    <property type="match status" value="1"/>
</dbReference>
<name>A0ABS6G1W7_9FIRM</name>
<dbReference type="GO" id="GO:0000034">
    <property type="term" value="F:adenine deaminase activity"/>
    <property type="evidence" value="ECO:0007669"/>
    <property type="project" value="UniProtKB-EC"/>
</dbReference>
<keyword evidence="2 3" id="KW-0464">Manganese</keyword>
<evidence type="ECO:0000256" key="1">
    <source>
        <dbReference type="ARBA" id="ARBA00022801"/>
    </source>
</evidence>
<evidence type="ECO:0000256" key="3">
    <source>
        <dbReference type="HAMAP-Rule" id="MF_01518"/>
    </source>
</evidence>
<keyword evidence="7" id="KW-1185">Reference proteome</keyword>
<evidence type="ECO:0000259" key="5">
    <source>
        <dbReference type="Pfam" id="PF13382"/>
    </source>
</evidence>
<comment type="caution">
    <text evidence="6">The sequence shown here is derived from an EMBL/GenBank/DDBJ whole genome shotgun (WGS) entry which is preliminary data.</text>
</comment>
<dbReference type="CDD" id="cd01295">
    <property type="entry name" value="AdeC"/>
    <property type="match status" value="1"/>
</dbReference>
<dbReference type="PANTHER" id="PTHR11113">
    <property type="entry name" value="N-ACETYLGLUCOSAMINE-6-PHOSPHATE DEACETYLASE"/>
    <property type="match status" value="1"/>
</dbReference>
<dbReference type="HAMAP" id="MF_01518">
    <property type="entry name" value="Adenine_deamin"/>
    <property type="match status" value="1"/>
</dbReference>
<gene>
    <name evidence="3 6" type="primary">ade</name>
    <name evidence="6" type="ORF">KQI88_07150</name>
</gene>
<proteinExistence type="inferred from homology"/>
<dbReference type="EC" id="3.5.4.2" evidence="3"/>
<comment type="catalytic activity">
    <reaction evidence="3">
        <text>adenine + H2O + H(+) = hypoxanthine + NH4(+)</text>
        <dbReference type="Rhea" id="RHEA:23688"/>
        <dbReference type="ChEBI" id="CHEBI:15377"/>
        <dbReference type="ChEBI" id="CHEBI:15378"/>
        <dbReference type="ChEBI" id="CHEBI:16708"/>
        <dbReference type="ChEBI" id="CHEBI:17368"/>
        <dbReference type="ChEBI" id="CHEBI:28938"/>
        <dbReference type="EC" id="3.5.4.2"/>
    </reaction>
</comment>
<comment type="similarity">
    <text evidence="3">Belongs to the metallo-dependent hydrolases superfamily. Adenine deaminase family.</text>
</comment>
<evidence type="ECO:0000259" key="4">
    <source>
        <dbReference type="Pfam" id="PF01979"/>
    </source>
</evidence>
<feature type="domain" description="Adenine deaminase C-terminal" evidence="5">
    <location>
        <begin position="396"/>
        <end position="565"/>
    </location>
</feature>
<dbReference type="Pfam" id="PF01979">
    <property type="entry name" value="Amidohydro_1"/>
    <property type="match status" value="1"/>
</dbReference>
<comment type="cofactor">
    <cofactor evidence="3">
        <name>Mn(2+)</name>
        <dbReference type="ChEBI" id="CHEBI:29035"/>
    </cofactor>
</comment>
<organism evidence="6 7">
    <name type="scientific">Alkaliphilus flagellatus</name>
    <dbReference type="NCBI Taxonomy" id="2841507"/>
    <lineage>
        <taxon>Bacteria</taxon>
        <taxon>Bacillati</taxon>
        <taxon>Bacillota</taxon>
        <taxon>Clostridia</taxon>
        <taxon>Peptostreptococcales</taxon>
        <taxon>Natronincolaceae</taxon>
        <taxon>Alkaliphilus</taxon>
    </lineage>
</organism>
<accession>A0ABS6G1W7</accession>
<evidence type="ECO:0000313" key="7">
    <source>
        <dbReference type="Proteomes" id="UP000779508"/>
    </source>
</evidence>